<name>A0A3D8ITE6_9HELI</name>
<dbReference type="OrthoDB" id="9809852at2"/>
<dbReference type="InterPro" id="IPR001667">
    <property type="entry name" value="DDH_dom"/>
</dbReference>
<evidence type="ECO:0000313" key="9">
    <source>
        <dbReference type="EMBL" id="RDU68558.1"/>
    </source>
</evidence>
<evidence type="ECO:0000259" key="7">
    <source>
        <dbReference type="Pfam" id="PF02272"/>
    </source>
</evidence>
<feature type="domain" description="DDH" evidence="6">
    <location>
        <begin position="53"/>
        <end position="183"/>
    </location>
</feature>
<keyword evidence="4" id="KW-0378">Hydrolase</keyword>
<evidence type="ECO:0000256" key="3">
    <source>
        <dbReference type="ARBA" id="ARBA00022722"/>
    </source>
</evidence>
<gene>
    <name evidence="9" type="ORF">CQA54_01790</name>
</gene>
<proteinExistence type="inferred from homology"/>
<dbReference type="InterPro" id="IPR038763">
    <property type="entry name" value="DHH_sf"/>
</dbReference>
<organism evidence="9 10">
    <name type="scientific">Helicobacter equorum</name>
    <dbReference type="NCBI Taxonomy" id="361872"/>
    <lineage>
        <taxon>Bacteria</taxon>
        <taxon>Pseudomonadati</taxon>
        <taxon>Campylobacterota</taxon>
        <taxon>Epsilonproteobacteria</taxon>
        <taxon>Campylobacterales</taxon>
        <taxon>Helicobacteraceae</taxon>
        <taxon>Helicobacter</taxon>
    </lineage>
</organism>
<evidence type="ECO:0000259" key="6">
    <source>
        <dbReference type="Pfam" id="PF01368"/>
    </source>
</evidence>
<dbReference type="InterPro" id="IPR051673">
    <property type="entry name" value="SSDNA_exonuclease_RecJ"/>
</dbReference>
<keyword evidence="5 9" id="KW-0269">Exonuclease</keyword>
<feature type="domain" description="DHHA1" evidence="7">
    <location>
        <begin position="316"/>
        <end position="408"/>
    </location>
</feature>
<evidence type="ECO:0000256" key="5">
    <source>
        <dbReference type="ARBA" id="ARBA00022839"/>
    </source>
</evidence>
<dbReference type="InterPro" id="IPR041122">
    <property type="entry name" value="RecJ_OB"/>
</dbReference>
<dbReference type="Pfam" id="PF02272">
    <property type="entry name" value="DHHA1"/>
    <property type="match status" value="1"/>
</dbReference>
<dbReference type="AlphaFoldDB" id="A0A3D8ITE6"/>
<feature type="domain" description="RecJ OB" evidence="8">
    <location>
        <begin position="424"/>
        <end position="504"/>
    </location>
</feature>
<dbReference type="Gene3D" id="3.10.310.30">
    <property type="match status" value="1"/>
</dbReference>
<comment type="similarity">
    <text evidence="1">Belongs to the RecJ family.</text>
</comment>
<comment type="caution">
    <text evidence="9">The sequence shown here is derived from an EMBL/GenBank/DDBJ whole genome shotgun (WGS) entry which is preliminary data.</text>
</comment>
<dbReference type="Proteomes" id="UP000256514">
    <property type="component" value="Unassembled WGS sequence"/>
</dbReference>
<dbReference type="Pfam" id="PF01368">
    <property type="entry name" value="DHH"/>
    <property type="match status" value="1"/>
</dbReference>
<evidence type="ECO:0000256" key="4">
    <source>
        <dbReference type="ARBA" id="ARBA00022801"/>
    </source>
</evidence>
<sequence>MKYLSKAQIRDILSSRDLAQGVMSLRDLPLPYSLKGVQEAAKLVVTHINQGSKILVVGDYDADGVNASAIMQGFFSALGYENVDIVLPNRFSDGYGITPTLLKRIDATRHYKLVISVDNGISAFEAGEFCKAHNLALIITDHHTPQDTLPYCDVLIDPKQDDCLFPFKDICGAMVAWYLCAGIKQELGVSLDMSVFLPFVGLATLGDMMPLVGINRVILKKALQAIQYSSAPFCQVIRQKMGVIDSQGLSFGIIPLLNCAGRVSDARIAFEFLTSRTLQEALQNYQTLQVLNTKRKAIQAQTLHDIMDCVIQTPTFVYATGQWHIGVLGVVCAKLTQMYKKCAFVLSDEGEILKGSGRAYGNIHLIKSLQKAQETKPLLLEFGGHQGAVGLQIHKDNLVEFLEILEQSLVYEVGDMPSDVLGYVSACDIDMELLSIVEEFEPFGAHNPKPYFICDDLALIDSKPMGKNKEHLRLNFQSPTGNKLYGVEFFATDTCVQEWRFSLAYDTYFRRLCLQIKR</sequence>
<keyword evidence="10" id="KW-1185">Reference proteome</keyword>
<keyword evidence="3" id="KW-0540">Nuclease</keyword>
<dbReference type="Pfam" id="PF17768">
    <property type="entry name" value="RecJ_OB"/>
    <property type="match status" value="1"/>
</dbReference>
<evidence type="ECO:0000259" key="8">
    <source>
        <dbReference type="Pfam" id="PF17768"/>
    </source>
</evidence>
<dbReference type="GO" id="GO:0003676">
    <property type="term" value="F:nucleic acid binding"/>
    <property type="evidence" value="ECO:0007669"/>
    <property type="project" value="InterPro"/>
</dbReference>
<dbReference type="RefSeq" id="WP_115570501.1">
    <property type="nucleotide sequence ID" value="NZ_NXLT01000001.1"/>
</dbReference>
<dbReference type="EMBL" id="NXLT01000001">
    <property type="protein sequence ID" value="RDU68558.1"/>
    <property type="molecule type" value="Genomic_DNA"/>
</dbReference>
<reference evidence="9 10" key="1">
    <citation type="submission" date="2018-04" db="EMBL/GenBank/DDBJ databases">
        <title>Novel Campyloabacter and Helicobacter Species and Strains.</title>
        <authorList>
            <person name="Mannion A.J."/>
            <person name="Shen Z."/>
            <person name="Fox J.G."/>
        </authorList>
    </citation>
    <scope>NUCLEOTIDE SEQUENCE [LARGE SCALE GENOMIC DNA]</scope>
    <source>
        <strain evidence="9 10">MIT 12-6600</strain>
    </source>
</reference>
<evidence type="ECO:0000256" key="2">
    <source>
        <dbReference type="ARBA" id="ARBA00019841"/>
    </source>
</evidence>
<dbReference type="PANTHER" id="PTHR30255">
    <property type="entry name" value="SINGLE-STRANDED-DNA-SPECIFIC EXONUCLEASE RECJ"/>
    <property type="match status" value="1"/>
</dbReference>
<accession>A0A3D8ITE6</accession>
<protein>
    <recommendedName>
        <fullName evidence="2">Single-stranded-DNA-specific exonuclease RecJ</fullName>
    </recommendedName>
</protein>
<dbReference type="Gene3D" id="3.90.1640.30">
    <property type="match status" value="1"/>
</dbReference>
<dbReference type="GO" id="GO:0004527">
    <property type="term" value="F:exonuclease activity"/>
    <property type="evidence" value="ECO:0007669"/>
    <property type="project" value="UniProtKB-KW"/>
</dbReference>
<evidence type="ECO:0000256" key="1">
    <source>
        <dbReference type="ARBA" id="ARBA00005915"/>
    </source>
</evidence>
<dbReference type="PANTHER" id="PTHR30255:SF2">
    <property type="entry name" value="SINGLE-STRANDED-DNA-SPECIFIC EXONUCLEASE RECJ"/>
    <property type="match status" value="1"/>
</dbReference>
<evidence type="ECO:0000313" key="10">
    <source>
        <dbReference type="Proteomes" id="UP000256514"/>
    </source>
</evidence>
<dbReference type="InterPro" id="IPR003156">
    <property type="entry name" value="DHHA1_dom"/>
</dbReference>
<dbReference type="SUPFAM" id="SSF64182">
    <property type="entry name" value="DHH phosphoesterases"/>
    <property type="match status" value="1"/>
</dbReference>